<keyword evidence="1" id="KW-0808">Transferase</keyword>
<gene>
    <name evidence="1" type="ORF">C7373_10490</name>
</gene>
<name>A0A2U1CC46_9FIRM</name>
<comment type="caution">
    <text evidence="1">The sequence shown here is derived from an EMBL/GenBank/DDBJ whole genome shotgun (WGS) entry which is preliminary data.</text>
</comment>
<protein>
    <submittedName>
        <fullName evidence="1">Glycosyltransferase involved in cell wall biosynthesis</fullName>
    </submittedName>
</protein>
<dbReference type="Gene3D" id="3.40.50.2000">
    <property type="entry name" value="Glycogen Phosphorylase B"/>
    <property type="match status" value="1"/>
</dbReference>
<dbReference type="EMBL" id="QEKK01000004">
    <property type="protein sequence ID" value="PVY58496.1"/>
    <property type="molecule type" value="Genomic_DNA"/>
</dbReference>
<dbReference type="Proteomes" id="UP000245778">
    <property type="component" value="Unassembled WGS sequence"/>
</dbReference>
<dbReference type="AlphaFoldDB" id="A0A2U1CC46"/>
<sequence>MSTKPKRIMLVYTALIPSVYLCGYVQLQYLCEHGFVEFEAKRFADITKDDVLRADIVLFIRNDSLQDVWLAKQCRKAGKYLIYVLDDDLLNVPSYISSARYYQNPSVREQIKQMMSLCDCFMSPSEVLLAKYGKRFSRVFRVIEPSVMQVTEITPHQDGRVHIGFAGSADRGKDLDEILGGAIETVIRKYPERVIVEIFGPETELSKRLELKTYPYLDAYSEYQSLMKELHWDIGLAPMPDSAFHRCKHCNKLVEYAGFGIVGIYSDVIPYSNAVEDGVTGLLCEDTENAWTAAISRLVEDGVLRKSMQENCLRLAGETYSIERTAMELLEQLQQCGTSRQPESNLPLYTLQKLWIRAVCLGKRVWLAVLKRTLWKIKR</sequence>
<organism evidence="1 2">
    <name type="scientific">Intestinimonas butyriciproducens</name>
    <dbReference type="NCBI Taxonomy" id="1297617"/>
    <lineage>
        <taxon>Bacteria</taxon>
        <taxon>Bacillati</taxon>
        <taxon>Bacillota</taxon>
        <taxon>Clostridia</taxon>
        <taxon>Eubacteriales</taxon>
        <taxon>Intestinimonas</taxon>
    </lineage>
</organism>
<evidence type="ECO:0000313" key="2">
    <source>
        <dbReference type="Proteomes" id="UP000245778"/>
    </source>
</evidence>
<accession>A0A2U1CC46</accession>
<dbReference type="GO" id="GO:0016740">
    <property type="term" value="F:transferase activity"/>
    <property type="evidence" value="ECO:0007669"/>
    <property type="project" value="UniProtKB-KW"/>
</dbReference>
<dbReference type="RefSeq" id="WP_116721966.1">
    <property type="nucleotide sequence ID" value="NZ_JANKAR010000004.1"/>
</dbReference>
<reference evidence="1 2" key="1">
    <citation type="submission" date="2018-04" db="EMBL/GenBank/DDBJ databases">
        <title>Genomic Encyclopedia of Type Strains, Phase IV (KMG-IV): sequencing the most valuable type-strain genomes for metagenomic binning, comparative biology and taxonomic classification.</title>
        <authorList>
            <person name="Goeker M."/>
        </authorList>
    </citation>
    <scope>NUCLEOTIDE SEQUENCE [LARGE SCALE GENOMIC DNA]</scope>
    <source>
        <strain evidence="1 2">DSM 26588</strain>
    </source>
</reference>
<evidence type="ECO:0000313" key="1">
    <source>
        <dbReference type="EMBL" id="PVY58496.1"/>
    </source>
</evidence>
<dbReference type="SUPFAM" id="SSF53756">
    <property type="entry name" value="UDP-Glycosyltransferase/glycogen phosphorylase"/>
    <property type="match status" value="1"/>
</dbReference>
<proteinExistence type="predicted"/>